<comment type="caution">
    <text evidence="4">The sequence shown here is derived from an EMBL/GenBank/DDBJ whole genome shotgun (WGS) entry which is preliminary data.</text>
</comment>
<sequence length="281" mass="31350">MVYSLLFIVGLLTSPEMMEASIDLPQQGNTNAVAPSKHIPITVQSKRSTLGSSPTTFCPNNGIEFSMNMCGHNATDSDGIHYQAYNSSFLQSMHMDNCYCNTSSVTNKDKEVNLCILESSEIQINIPIQQDGQYELVLKFADICCSHISHRLFRGFLNELVAFEPMYLPEVNVGVDKRLDFIVGNNITDIVVGSNRNKIVDKKLNLFILKAAYFHEPAIISALYVRNKLCEPNNDAFLCTDENERCEEFSGLGECIKNPLFMLTSCKKSCGLCTTTIPPQF</sequence>
<keyword evidence="1" id="KW-1015">Disulfide bond</keyword>
<reference evidence="4 5" key="1">
    <citation type="journal article" date="2016" name="Genome Biol. Evol.">
        <title>Gene Family Evolution Reflects Adaptation to Soil Environmental Stressors in the Genome of the Collembolan Orchesella cincta.</title>
        <authorList>
            <person name="Faddeeva-Vakhrusheva A."/>
            <person name="Derks M.F."/>
            <person name="Anvar S.Y."/>
            <person name="Agamennone V."/>
            <person name="Suring W."/>
            <person name="Smit S."/>
            <person name="van Straalen N.M."/>
            <person name="Roelofs D."/>
        </authorList>
    </citation>
    <scope>NUCLEOTIDE SEQUENCE [LARGE SCALE GENOMIC DNA]</scope>
    <source>
        <tissue evidence="4">Mixed pool</tissue>
    </source>
</reference>
<dbReference type="Gene3D" id="2.60.120.430">
    <property type="entry name" value="Galactose-binding lectin"/>
    <property type="match status" value="1"/>
</dbReference>
<dbReference type="Proteomes" id="UP000094527">
    <property type="component" value="Unassembled WGS sequence"/>
</dbReference>
<dbReference type="EMBL" id="LJIJ01000803">
    <property type="protein sequence ID" value="ODM94440.1"/>
    <property type="molecule type" value="Genomic_DNA"/>
</dbReference>
<evidence type="ECO:0000313" key="4">
    <source>
        <dbReference type="EMBL" id="ODM94440.1"/>
    </source>
</evidence>
<feature type="disulfide bond" evidence="1">
    <location>
        <begin position="239"/>
        <end position="273"/>
    </location>
</feature>
<evidence type="ECO:0000256" key="1">
    <source>
        <dbReference type="PROSITE-ProRule" id="PRU01005"/>
    </source>
</evidence>
<name>A0A1D2MMZ1_ORCCI</name>
<keyword evidence="5" id="KW-1185">Reference proteome</keyword>
<feature type="signal peptide" evidence="2">
    <location>
        <begin position="1"/>
        <end position="20"/>
    </location>
</feature>
<dbReference type="InterPro" id="IPR003582">
    <property type="entry name" value="ShKT_dom"/>
</dbReference>
<proteinExistence type="predicted"/>
<dbReference type="AlphaFoldDB" id="A0A1D2MMZ1"/>
<comment type="caution">
    <text evidence="1">Lacks conserved residue(s) required for the propagation of feature annotation.</text>
</comment>
<protein>
    <submittedName>
        <fullName evidence="4">Putative prolyl 4-hydroxylase 12</fullName>
    </submittedName>
</protein>
<evidence type="ECO:0000256" key="2">
    <source>
        <dbReference type="SAM" id="SignalP"/>
    </source>
</evidence>
<dbReference type="PROSITE" id="PS51670">
    <property type="entry name" value="SHKT"/>
    <property type="match status" value="1"/>
</dbReference>
<organism evidence="4 5">
    <name type="scientific">Orchesella cincta</name>
    <name type="common">Springtail</name>
    <name type="synonym">Podura cincta</name>
    <dbReference type="NCBI Taxonomy" id="48709"/>
    <lineage>
        <taxon>Eukaryota</taxon>
        <taxon>Metazoa</taxon>
        <taxon>Ecdysozoa</taxon>
        <taxon>Arthropoda</taxon>
        <taxon>Hexapoda</taxon>
        <taxon>Collembola</taxon>
        <taxon>Entomobryomorpha</taxon>
        <taxon>Entomobryoidea</taxon>
        <taxon>Orchesellidae</taxon>
        <taxon>Orchesellinae</taxon>
        <taxon>Orchesella</taxon>
    </lineage>
</organism>
<feature type="chain" id="PRO_5008904301" evidence="2">
    <location>
        <begin position="21"/>
        <end position="281"/>
    </location>
</feature>
<evidence type="ECO:0000259" key="3">
    <source>
        <dbReference type="PROSITE" id="PS51670"/>
    </source>
</evidence>
<dbReference type="SMART" id="SM00254">
    <property type="entry name" value="ShKT"/>
    <property type="match status" value="1"/>
</dbReference>
<gene>
    <name evidence="4" type="ORF">Ocin01_12232</name>
</gene>
<accession>A0A1D2MMZ1</accession>
<dbReference type="Pfam" id="PF01549">
    <property type="entry name" value="ShK"/>
    <property type="match status" value="1"/>
</dbReference>
<keyword evidence="2" id="KW-0732">Signal</keyword>
<evidence type="ECO:0000313" key="5">
    <source>
        <dbReference type="Proteomes" id="UP000094527"/>
    </source>
</evidence>
<feature type="domain" description="ShKT" evidence="3">
    <location>
        <begin position="239"/>
        <end position="273"/>
    </location>
</feature>
<dbReference type="Pfam" id="PF11721">
    <property type="entry name" value="Malectin"/>
    <property type="match status" value="1"/>
</dbReference>
<dbReference type="InterPro" id="IPR021720">
    <property type="entry name" value="Malectin_dom"/>
</dbReference>
<dbReference type="OrthoDB" id="5920234at2759"/>
<feature type="non-terminal residue" evidence="4">
    <location>
        <position position="281"/>
    </location>
</feature>